<evidence type="ECO:0000256" key="1">
    <source>
        <dbReference type="SAM" id="Phobius"/>
    </source>
</evidence>
<evidence type="ECO:0000313" key="2">
    <source>
        <dbReference type="EMBL" id="PVD21802.1"/>
    </source>
</evidence>
<keyword evidence="1" id="KW-0472">Membrane</keyword>
<accession>A0A2T7NKW2</accession>
<keyword evidence="1" id="KW-1133">Transmembrane helix</keyword>
<dbReference type="Proteomes" id="UP000245119">
    <property type="component" value="Linkage Group LG11"/>
</dbReference>
<dbReference type="OrthoDB" id="6370831at2759"/>
<feature type="transmembrane region" description="Helical" evidence="1">
    <location>
        <begin position="661"/>
        <end position="683"/>
    </location>
</feature>
<protein>
    <recommendedName>
        <fullName evidence="4">Ig-like domain-containing protein</fullName>
    </recommendedName>
</protein>
<organism evidence="2 3">
    <name type="scientific">Pomacea canaliculata</name>
    <name type="common">Golden apple snail</name>
    <dbReference type="NCBI Taxonomy" id="400727"/>
    <lineage>
        <taxon>Eukaryota</taxon>
        <taxon>Metazoa</taxon>
        <taxon>Spiralia</taxon>
        <taxon>Lophotrochozoa</taxon>
        <taxon>Mollusca</taxon>
        <taxon>Gastropoda</taxon>
        <taxon>Caenogastropoda</taxon>
        <taxon>Architaenioglossa</taxon>
        <taxon>Ampullarioidea</taxon>
        <taxon>Ampullariidae</taxon>
        <taxon>Pomacea</taxon>
    </lineage>
</organism>
<evidence type="ECO:0000313" key="3">
    <source>
        <dbReference type="Proteomes" id="UP000245119"/>
    </source>
</evidence>
<sequence>MITKAEGKDLYVLVDGAHLHGEKVEKMLEIISSRASSVSMWVSCSPEGMSSVSVPHKLLDNHLHCPPAIIKRMAEESHGCAKTQNTSHCPAPTDGPAVLNIFHKYSLLNPWGHDCVDCGLEVGSFLTKHLLVSESNYATTKLQKNNSENDKDVTDSAMWETKGLYLHFNDILIIFEDSGNSKDYGFLTGLRKSGVRVQTVTDESHFDVEHNVESKIRCTVSPVLPLNDAELTCHFPEDLSITKKVFTNRKETPKMQMKRTANHPTETDGESQKILNVEENTKMFEEHLKSTVQRMYPNMLKSFYFVPPLYFNKCRYKPRCVADQVIYVPHSADLSDVSHDQAMQQVLQCLHHMAKQEKEQMFVLTQFQYEDYLNTPGVDFERHCLPLPSSFVDDDKSVACFDLLVVHQTRGILVGVVKAVSDEDQDVQQTTDVVDNKLRLVDDFIESQVVEAVKQLKKAVHHKPFPGIGQTLMLPRLTRQALQRAVVGNTEMVEISNPAAPFEDTTLTCHFPEDLSKTQKDFTIYRYSKAGIAEAVVDCWWLGGTLDCYVSRGVEYNKMVRRDVTVTLQRMTSELTGTYACQVAGYGVSSLRTCEFEFKLGKENSCNIDYKTSDFQARLTCFFSEDIGKRKTKFAVYKHSGQVRKASKEIDQSGDQSTNTVALGISVALMLLIIAVAAGIFVLKYKRKFLCNKNKTPSASDEEEGNRMLDDEEEKRNKIFQEYLEKEVKEMYPNYMNSCYFVPPVYFNKTRYKTQYVAGRVVYVPDPSDPADLKHDQAMQHVLHCLHHMAEREKTGMFVLTQFQYDDYLNNVDHQHAGHRLPVPNSLTDEDNTIECFDFLIVHKVHGVLVGVVKIFGDMENRGDVRKVDEMIVLQITEAMKQLRKADRVIRHLMSDHQVKVRMTMILHDLTRSSLRQAVERQNALVEDLSDSSTPWSVSDDVTKSIHNHWKWSSQDGENMTNYLSIVARFFGPATKSRLRVPDDYHQFELPKTLTEAVSLTGDLYARLTLHPDLIEHLNDPRRRREEVTRKLQEHLANKTKEMYQNILDTFYFVPPVYFNKVKYTKQSVANQEVYNPDLPDSNEVRHDLAMRHVLHCLRHVAERGQEKINDYKDHTLPVVTSLQQEDENSASVDFLIIHRRHGVFAGVVKVLTDQEENGGDVGTSDVVDEVSNALLKFQKTCDVVSHLMSDQHEETKDVLAHMPRAAVGPEPPSGFCGPATISSLSCESTQPSESFSYQLPKTLDQAVSLTGDMFERFTLYPDEIDFQKLRGKSLVTLLSKLGNSRNLHVWMAGCTTEHLDIKNPELSLLTVALTCPPSILRQAQQEDVAFLNQYRDSEHPAPTEGPPVKNIYHVGDGHSLEEQPHGCKCCANYISDFLTQTLRTGADDQNNTAVSQETNLQTLKQVSRLKYSDVLILFECDVNKDTPMVKSLQTSGIQMNIISNTEQNYTIEDDTDITFVAKAGQLLGLKRKVVVYVKGGVDMDDASARCRHRYDGYVTPDDLPMLAALVTRSAQTIL</sequence>
<dbReference type="EMBL" id="PZQS01000011">
    <property type="protein sequence ID" value="PVD21802.1"/>
    <property type="molecule type" value="Genomic_DNA"/>
</dbReference>
<reference evidence="2 3" key="1">
    <citation type="submission" date="2018-04" db="EMBL/GenBank/DDBJ databases">
        <title>The genome of golden apple snail Pomacea canaliculata provides insight into stress tolerance and invasive adaptation.</title>
        <authorList>
            <person name="Liu C."/>
            <person name="Liu B."/>
            <person name="Ren Y."/>
            <person name="Zhang Y."/>
            <person name="Wang H."/>
            <person name="Li S."/>
            <person name="Jiang F."/>
            <person name="Yin L."/>
            <person name="Zhang G."/>
            <person name="Qian W."/>
            <person name="Fan W."/>
        </authorList>
    </citation>
    <scope>NUCLEOTIDE SEQUENCE [LARGE SCALE GENOMIC DNA]</scope>
    <source>
        <strain evidence="2">SZHN2017</strain>
        <tissue evidence="2">Muscle</tissue>
    </source>
</reference>
<proteinExistence type="predicted"/>
<keyword evidence="1" id="KW-0812">Transmembrane</keyword>
<keyword evidence="3" id="KW-1185">Reference proteome</keyword>
<comment type="caution">
    <text evidence="2">The sequence shown here is derived from an EMBL/GenBank/DDBJ whole genome shotgun (WGS) entry which is preliminary data.</text>
</comment>
<evidence type="ECO:0008006" key="4">
    <source>
        <dbReference type="Google" id="ProtNLM"/>
    </source>
</evidence>
<name>A0A2T7NKW2_POMCA</name>
<gene>
    <name evidence="2" type="ORF">C0Q70_17603</name>
</gene>